<keyword evidence="4 7" id="KW-0689">Ribosomal protein</keyword>
<dbReference type="GO" id="GO:0022625">
    <property type="term" value="C:cytosolic large ribosomal subunit"/>
    <property type="evidence" value="ECO:0007669"/>
    <property type="project" value="TreeGrafter"/>
</dbReference>
<dbReference type="STRING" id="1802595.A2134_03120"/>
<dbReference type="InterPro" id="IPR000597">
    <property type="entry name" value="Ribosomal_uL3"/>
</dbReference>
<feature type="region of interest" description="Disordered" evidence="10">
    <location>
        <begin position="125"/>
        <end position="151"/>
    </location>
</feature>
<comment type="caution">
    <text evidence="11">The sequence shown here is derived from an EMBL/GenBank/DDBJ whole genome shotgun (WGS) entry which is preliminary data.</text>
</comment>
<dbReference type="PANTHER" id="PTHR11229:SF16">
    <property type="entry name" value="LARGE RIBOSOMAL SUBUNIT PROTEIN UL3C"/>
    <property type="match status" value="1"/>
</dbReference>
<evidence type="ECO:0000313" key="11">
    <source>
        <dbReference type="EMBL" id="OGY26102.1"/>
    </source>
</evidence>
<proteinExistence type="inferred from homology"/>
<accession>A0A1G1WEH2</accession>
<protein>
    <recommendedName>
        <fullName evidence="6 7">Large ribosomal subunit protein uL3</fullName>
    </recommendedName>
</protein>
<evidence type="ECO:0000256" key="9">
    <source>
        <dbReference type="RuleBase" id="RU003906"/>
    </source>
</evidence>
<dbReference type="GO" id="GO:0019843">
    <property type="term" value="F:rRNA binding"/>
    <property type="evidence" value="ECO:0007669"/>
    <property type="project" value="UniProtKB-UniRule"/>
</dbReference>
<dbReference type="GO" id="GO:0006412">
    <property type="term" value="P:translation"/>
    <property type="evidence" value="ECO:0007669"/>
    <property type="project" value="UniProtKB-UniRule"/>
</dbReference>
<evidence type="ECO:0000256" key="3">
    <source>
        <dbReference type="ARBA" id="ARBA00022884"/>
    </source>
</evidence>
<name>A0A1G1WEH2_9BACT</name>
<keyword evidence="2 7" id="KW-0699">rRNA-binding</keyword>
<dbReference type="InterPro" id="IPR019927">
    <property type="entry name" value="Ribosomal_uL3_bac/org-type"/>
</dbReference>
<dbReference type="PANTHER" id="PTHR11229">
    <property type="entry name" value="50S RIBOSOMAL PROTEIN L3"/>
    <property type="match status" value="1"/>
</dbReference>
<feature type="region of interest" description="Disordered" evidence="10">
    <location>
        <begin position="206"/>
        <end position="261"/>
    </location>
</feature>
<reference evidence="11 12" key="1">
    <citation type="journal article" date="2016" name="Nat. Commun.">
        <title>Thousands of microbial genomes shed light on interconnected biogeochemical processes in an aquifer system.</title>
        <authorList>
            <person name="Anantharaman K."/>
            <person name="Brown C.T."/>
            <person name="Hug L.A."/>
            <person name="Sharon I."/>
            <person name="Castelle C.J."/>
            <person name="Probst A.J."/>
            <person name="Thomas B.C."/>
            <person name="Singh A."/>
            <person name="Wilkins M.J."/>
            <person name="Karaoz U."/>
            <person name="Brodie E.L."/>
            <person name="Williams K.H."/>
            <person name="Hubbard S.S."/>
            <person name="Banfield J.F."/>
        </authorList>
    </citation>
    <scope>NUCLEOTIDE SEQUENCE [LARGE SCALE GENOMIC DNA]</scope>
</reference>
<dbReference type="HAMAP" id="MF_01325_B">
    <property type="entry name" value="Ribosomal_uL3_B"/>
    <property type="match status" value="1"/>
</dbReference>
<dbReference type="Proteomes" id="UP000178162">
    <property type="component" value="Unassembled WGS sequence"/>
</dbReference>
<keyword evidence="5 7" id="KW-0687">Ribonucleoprotein</keyword>
<dbReference type="Gene3D" id="2.40.30.10">
    <property type="entry name" value="Translation factors"/>
    <property type="match status" value="1"/>
</dbReference>
<evidence type="ECO:0000256" key="7">
    <source>
        <dbReference type="HAMAP-Rule" id="MF_01325"/>
    </source>
</evidence>
<comment type="subunit">
    <text evidence="7 9">Part of the 50S ribosomal subunit. Forms a cluster with proteins L14 and L19.</text>
</comment>
<evidence type="ECO:0000256" key="8">
    <source>
        <dbReference type="RuleBase" id="RU003905"/>
    </source>
</evidence>
<evidence type="ECO:0000256" key="10">
    <source>
        <dbReference type="SAM" id="MobiDB-lite"/>
    </source>
</evidence>
<organism evidence="11 12">
    <name type="scientific">Candidatus Woykebacteria bacterium RBG_16_39_9b</name>
    <dbReference type="NCBI Taxonomy" id="1802595"/>
    <lineage>
        <taxon>Bacteria</taxon>
        <taxon>Candidatus Woykeibacteriota</taxon>
    </lineage>
</organism>
<evidence type="ECO:0000256" key="4">
    <source>
        <dbReference type="ARBA" id="ARBA00022980"/>
    </source>
</evidence>
<dbReference type="GO" id="GO:0003735">
    <property type="term" value="F:structural constituent of ribosome"/>
    <property type="evidence" value="ECO:0007669"/>
    <property type="project" value="UniProtKB-UniRule"/>
</dbReference>
<comment type="similarity">
    <text evidence="1 7 8">Belongs to the universal ribosomal protein uL3 family.</text>
</comment>
<comment type="function">
    <text evidence="7 9">One of the primary rRNA binding proteins, it binds directly near the 3'-end of the 23S rRNA, where it nucleates assembly of the 50S subunit.</text>
</comment>
<gene>
    <name evidence="7" type="primary">rplC</name>
    <name evidence="11" type="ORF">A2134_03120</name>
</gene>
<dbReference type="PROSITE" id="PS00474">
    <property type="entry name" value="RIBOSOMAL_L3"/>
    <property type="match status" value="1"/>
</dbReference>
<evidence type="ECO:0000256" key="5">
    <source>
        <dbReference type="ARBA" id="ARBA00023274"/>
    </source>
</evidence>
<dbReference type="Pfam" id="PF00297">
    <property type="entry name" value="Ribosomal_L3"/>
    <property type="match status" value="1"/>
</dbReference>
<sequence>MVKGLLGKKLNMGSTYDSHNRWSPITNVLIEPNLVVQVKEIDKDGYKAAQIGVGKEKHPTKSLIGHFKKATVLDAPKFLKEVPFDGELSLGQEIKVSDVFKKGEFVDVVGTSKGKGFAGVVKRHGFAGGPRTHGQSDRERAPGSIGAATTPGRVLKGTRMAGHMGFSKVTARGLEIIEIDNESSILKIKGSIPGPSNSVVLIKKSSKRKKDYHEPEAPTVPFIKQSDGTTQESKEEISNKPVGTNKEPELTADKVGKSEED</sequence>
<dbReference type="InterPro" id="IPR019926">
    <property type="entry name" value="Ribosomal_uL3_CS"/>
</dbReference>
<dbReference type="EMBL" id="MHCR01000002">
    <property type="protein sequence ID" value="OGY26102.1"/>
    <property type="molecule type" value="Genomic_DNA"/>
</dbReference>
<evidence type="ECO:0000256" key="6">
    <source>
        <dbReference type="ARBA" id="ARBA00035243"/>
    </source>
</evidence>
<evidence type="ECO:0000256" key="2">
    <source>
        <dbReference type="ARBA" id="ARBA00022730"/>
    </source>
</evidence>
<dbReference type="NCBIfam" id="TIGR03625">
    <property type="entry name" value="L3_bact"/>
    <property type="match status" value="1"/>
</dbReference>
<keyword evidence="3 7" id="KW-0694">RNA-binding</keyword>
<dbReference type="FunFam" id="2.40.30.10:FF:000004">
    <property type="entry name" value="50S ribosomal protein L3"/>
    <property type="match status" value="1"/>
</dbReference>
<dbReference type="SUPFAM" id="SSF50447">
    <property type="entry name" value="Translation proteins"/>
    <property type="match status" value="1"/>
</dbReference>
<dbReference type="InterPro" id="IPR009000">
    <property type="entry name" value="Transl_B-barrel_sf"/>
</dbReference>
<evidence type="ECO:0000256" key="1">
    <source>
        <dbReference type="ARBA" id="ARBA00006540"/>
    </source>
</evidence>
<evidence type="ECO:0000313" key="12">
    <source>
        <dbReference type="Proteomes" id="UP000178162"/>
    </source>
</evidence>
<dbReference type="AlphaFoldDB" id="A0A1G1WEH2"/>
<feature type="compositionally biased region" description="Basic and acidic residues" evidence="10">
    <location>
        <begin position="246"/>
        <end position="261"/>
    </location>
</feature>
<dbReference type="Gene3D" id="3.30.160.810">
    <property type="match status" value="1"/>
</dbReference>